<dbReference type="GO" id="GO:0005737">
    <property type="term" value="C:cytoplasm"/>
    <property type="evidence" value="ECO:0007669"/>
    <property type="project" value="TreeGrafter"/>
</dbReference>
<organism evidence="8 9">
    <name type="scientific">Leishmania tarentolae</name>
    <name type="common">Sauroleishmania tarentolae</name>
    <dbReference type="NCBI Taxonomy" id="5689"/>
    <lineage>
        <taxon>Eukaryota</taxon>
        <taxon>Discoba</taxon>
        <taxon>Euglenozoa</taxon>
        <taxon>Kinetoplastea</taxon>
        <taxon>Metakinetoplastina</taxon>
        <taxon>Trypanosomatida</taxon>
        <taxon>Trypanosomatidae</taxon>
        <taxon>Leishmaniinae</taxon>
        <taxon>Leishmania</taxon>
        <taxon>lizard Leishmania</taxon>
    </lineage>
</organism>
<feature type="compositionally biased region" description="Polar residues" evidence="6">
    <location>
        <begin position="1"/>
        <end position="10"/>
    </location>
</feature>
<protein>
    <recommendedName>
        <fullName evidence="7">Arf-GAP domain-containing protein</fullName>
    </recommendedName>
</protein>
<dbReference type="Gene3D" id="1.10.220.150">
    <property type="entry name" value="Arf GTPase activating protein"/>
    <property type="match status" value="1"/>
</dbReference>
<dbReference type="InterPro" id="IPR037278">
    <property type="entry name" value="ARFGAP/RecO"/>
</dbReference>
<dbReference type="Proteomes" id="UP000419144">
    <property type="component" value="Unassembled WGS sequence"/>
</dbReference>
<dbReference type="SMART" id="SM00105">
    <property type="entry name" value="ArfGap"/>
    <property type="match status" value="1"/>
</dbReference>
<dbReference type="PRINTS" id="PR00405">
    <property type="entry name" value="REVINTRACTNG"/>
</dbReference>
<dbReference type="AlphaFoldDB" id="A0A640KL09"/>
<evidence type="ECO:0000256" key="4">
    <source>
        <dbReference type="ARBA" id="ARBA00022833"/>
    </source>
</evidence>
<dbReference type="FunFam" id="1.10.220.150:FF:000009">
    <property type="entry name" value="stromal membrane-associated protein 1 isoform X1"/>
    <property type="match status" value="1"/>
</dbReference>
<sequence length="196" mass="21273">MHVSPPTSEKMQLPIAAMPGSDKSKERRHHKSKEDSKGGGHHHHRLREKKKERAVKNTDASASTVTFSAPKHRGTEVGECDEDWEANRAAVERLCSQYPNSICADCGEAGTRWTSVNHGVFVCIRCSGVHRSLGVHVSKVKSTNMDRWSLAEVRLMEAIGNAKAKTLYEAHLPAGVRPSGGADAAADGAVRSFHSA</sequence>
<accession>A0A640KL09</accession>
<gene>
    <name evidence="8" type="ORF">LtaPh_2903400</name>
</gene>
<dbReference type="Pfam" id="PF01412">
    <property type="entry name" value="ArfGap"/>
    <property type="match status" value="1"/>
</dbReference>
<evidence type="ECO:0000313" key="8">
    <source>
        <dbReference type="EMBL" id="GET90293.1"/>
    </source>
</evidence>
<dbReference type="InterPro" id="IPR051718">
    <property type="entry name" value="ARF_GTPase-activating"/>
</dbReference>
<evidence type="ECO:0000256" key="5">
    <source>
        <dbReference type="PROSITE-ProRule" id="PRU00288"/>
    </source>
</evidence>
<dbReference type="InterPro" id="IPR001164">
    <property type="entry name" value="ArfGAP_dom"/>
</dbReference>
<dbReference type="PANTHER" id="PTHR45705">
    <property type="entry name" value="FI20236P1"/>
    <property type="match status" value="1"/>
</dbReference>
<evidence type="ECO:0000256" key="3">
    <source>
        <dbReference type="ARBA" id="ARBA00022771"/>
    </source>
</evidence>
<keyword evidence="9" id="KW-1185">Reference proteome</keyword>
<dbReference type="EMBL" id="BLBS01000040">
    <property type="protein sequence ID" value="GET90293.1"/>
    <property type="molecule type" value="Genomic_DNA"/>
</dbReference>
<feature type="domain" description="Arf-GAP" evidence="7">
    <location>
        <begin position="88"/>
        <end position="172"/>
    </location>
</feature>
<dbReference type="CDD" id="cd08204">
    <property type="entry name" value="ArfGap"/>
    <property type="match status" value="1"/>
</dbReference>
<keyword evidence="2" id="KW-0479">Metal-binding</keyword>
<evidence type="ECO:0000256" key="6">
    <source>
        <dbReference type="SAM" id="MobiDB-lite"/>
    </source>
</evidence>
<keyword evidence="1" id="KW-0343">GTPase activation</keyword>
<dbReference type="GO" id="GO:0008270">
    <property type="term" value="F:zinc ion binding"/>
    <property type="evidence" value="ECO:0007669"/>
    <property type="project" value="UniProtKB-KW"/>
</dbReference>
<dbReference type="PROSITE" id="PS50115">
    <property type="entry name" value="ARFGAP"/>
    <property type="match status" value="1"/>
</dbReference>
<dbReference type="OrthoDB" id="10266696at2759"/>
<dbReference type="PANTHER" id="PTHR45705:SF1">
    <property type="entry name" value="FI20236P1"/>
    <property type="match status" value="1"/>
</dbReference>
<dbReference type="InterPro" id="IPR038508">
    <property type="entry name" value="ArfGAP_dom_sf"/>
</dbReference>
<evidence type="ECO:0000313" key="9">
    <source>
        <dbReference type="Proteomes" id="UP000419144"/>
    </source>
</evidence>
<dbReference type="SUPFAM" id="SSF57863">
    <property type="entry name" value="ArfGap/RecO-like zinc finger"/>
    <property type="match status" value="1"/>
</dbReference>
<keyword evidence="4" id="KW-0862">Zinc</keyword>
<keyword evidence="3 5" id="KW-0863">Zinc-finger</keyword>
<feature type="region of interest" description="Disordered" evidence="6">
    <location>
        <begin position="1"/>
        <end position="63"/>
    </location>
</feature>
<reference evidence="8" key="1">
    <citation type="submission" date="2019-11" db="EMBL/GenBank/DDBJ databases">
        <title>Leishmania tarentolae CDS.</title>
        <authorList>
            <person name="Goto Y."/>
            <person name="Yamagishi J."/>
        </authorList>
    </citation>
    <scope>NUCLEOTIDE SEQUENCE [LARGE SCALE GENOMIC DNA]</scope>
    <source>
        <strain evidence="8">Parrot Tar II</strain>
    </source>
</reference>
<feature type="compositionally biased region" description="Basic residues" evidence="6">
    <location>
        <begin position="39"/>
        <end position="48"/>
    </location>
</feature>
<evidence type="ECO:0000259" key="7">
    <source>
        <dbReference type="PROSITE" id="PS50115"/>
    </source>
</evidence>
<evidence type="ECO:0000256" key="1">
    <source>
        <dbReference type="ARBA" id="ARBA00022468"/>
    </source>
</evidence>
<evidence type="ECO:0000256" key="2">
    <source>
        <dbReference type="ARBA" id="ARBA00022723"/>
    </source>
</evidence>
<name>A0A640KL09_LEITA</name>
<proteinExistence type="predicted"/>
<comment type="caution">
    <text evidence="8">The sequence shown here is derived from an EMBL/GenBank/DDBJ whole genome shotgun (WGS) entry which is preliminary data.</text>
</comment>
<dbReference type="VEuPathDB" id="TriTrypDB:LtaPh_2903400"/>
<dbReference type="GO" id="GO:0005096">
    <property type="term" value="F:GTPase activator activity"/>
    <property type="evidence" value="ECO:0007669"/>
    <property type="project" value="UniProtKB-KW"/>
</dbReference>